<dbReference type="InterPro" id="IPR036059">
    <property type="entry name" value="TldD/PmbA_sf"/>
</dbReference>
<evidence type="ECO:0000259" key="7">
    <source>
        <dbReference type="Pfam" id="PF19290"/>
    </source>
</evidence>
<proteinExistence type="inferred from homology"/>
<evidence type="ECO:0000256" key="2">
    <source>
        <dbReference type="ARBA" id="ARBA00022670"/>
    </source>
</evidence>
<dbReference type="EMBL" id="CVLB01000001">
    <property type="protein sequence ID" value="CRF32749.1"/>
    <property type="molecule type" value="Genomic_DNA"/>
</dbReference>
<evidence type="ECO:0000313" key="9">
    <source>
        <dbReference type="Proteomes" id="UP000043763"/>
    </source>
</evidence>
<reference evidence="9" key="1">
    <citation type="submission" date="2015-04" db="EMBL/GenBank/DDBJ databases">
        <authorList>
            <person name="Mushtaq Mamoona"/>
        </authorList>
    </citation>
    <scope>NUCLEOTIDE SEQUENCE [LARGE SCALE GENOMIC DNA]</scope>
    <source>
        <strain evidence="9">AN4859/03</strain>
    </source>
</reference>
<evidence type="ECO:0000256" key="4">
    <source>
        <dbReference type="ARBA" id="ARBA00023049"/>
    </source>
</evidence>
<dbReference type="Pfam" id="PF19289">
    <property type="entry name" value="PmbA_TldD_3rd"/>
    <property type="match status" value="1"/>
</dbReference>
<dbReference type="InterPro" id="IPR002510">
    <property type="entry name" value="Metalloprtase-TldD/E_N"/>
</dbReference>
<dbReference type="InterPro" id="IPR045570">
    <property type="entry name" value="Metalloprtase-TldD/E_cen_dom"/>
</dbReference>
<dbReference type="RefSeq" id="WP_048594178.1">
    <property type="nucleotide sequence ID" value="NZ_CVLB01000001.1"/>
</dbReference>
<dbReference type="Pfam" id="PF01523">
    <property type="entry name" value="PmbA_TldD_1st"/>
    <property type="match status" value="1"/>
</dbReference>
<evidence type="ECO:0000256" key="3">
    <source>
        <dbReference type="ARBA" id="ARBA00022801"/>
    </source>
</evidence>
<dbReference type="GO" id="GO:0006508">
    <property type="term" value="P:proteolysis"/>
    <property type="evidence" value="ECO:0007669"/>
    <property type="project" value="UniProtKB-KW"/>
</dbReference>
<dbReference type="PANTHER" id="PTHR30624:SF4">
    <property type="entry name" value="METALLOPROTEASE TLDD"/>
    <property type="match status" value="1"/>
</dbReference>
<dbReference type="InterPro" id="IPR045569">
    <property type="entry name" value="Metalloprtase-TldD/E_C"/>
</dbReference>
<evidence type="ECO:0000259" key="6">
    <source>
        <dbReference type="Pfam" id="PF19289"/>
    </source>
</evidence>
<dbReference type="OrthoDB" id="9803213at2"/>
<dbReference type="PIRSF" id="PIRSF004919">
    <property type="entry name" value="TldD"/>
    <property type="match status" value="1"/>
</dbReference>
<dbReference type="AlphaFoldDB" id="A0A0G4K5V6"/>
<dbReference type="InterPro" id="IPR025502">
    <property type="entry name" value="TldD"/>
</dbReference>
<organism evidence="8 9">
    <name type="scientific">Brachyspira suanatina</name>
    <dbReference type="NCBI Taxonomy" id="381802"/>
    <lineage>
        <taxon>Bacteria</taxon>
        <taxon>Pseudomonadati</taxon>
        <taxon>Spirochaetota</taxon>
        <taxon>Spirochaetia</taxon>
        <taxon>Brachyspirales</taxon>
        <taxon>Brachyspiraceae</taxon>
        <taxon>Brachyspira</taxon>
    </lineage>
</organism>
<keyword evidence="3" id="KW-0378">Hydrolase</keyword>
<feature type="domain" description="Metalloprotease TldD/E N-terminal" evidence="5">
    <location>
        <begin position="26"/>
        <end position="89"/>
    </location>
</feature>
<evidence type="ECO:0000256" key="1">
    <source>
        <dbReference type="ARBA" id="ARBA00005836"/>
    </source>
</evidence>
<dbReference type="Proteomes" id="UP000043763">
    <property type="component" value="Unassembled WGS sequence"/>
</dbReference>
<keyword evidence="4" id="KW-0482">Metalloprotease</keyword>
<dbReference type="GO" id="GO:0008237">
    <property type="term" value="F:metallopeptidase activity"/>
    <property type="evidence" value="ECO:0007669"/>
    <property type="project" value="UniProtKB-KW"/>
</dbReference>
<keyword evidence="9" id="KW-1185">Reference proteome</keyword>
<protein>
    <submittedName>
        <fullName evidence="8">TldD protein</fullName>
    </submittedName>
</protein>
<evidence type="ECO:0000313" key="8">
    <source>
        <dbReference type="EMBL" id="CRF32749.1"/>
    </source>
</evidence>
<dbReference type="PANTHER" id="PTHR30624">
    <property type="entry name" value="UNCHARACTERIZED PROTEIN TLDD AND PMBA"/>
    <property type="match status" value="1"/>
</dbReference>
<dbReference type="Gene3D" id="3.30.2290.10">
    <property type="entry name" value="PmbA/TldD superfamily"/>
    <property type="match status" value="1"/>
</dbReference>
<dbReference type="GO" id="GO:0005829">
    <property type="term" value="C:cytosol"/>
    <property type="evidence" value="ECO:0007669"/>
    <property type="project" value="TreeGrafter"/>
</dbReference>
<accession>A0A0G4K5V6</accession>
<dbReference type="InterPro" id="IPR051463">
    <property type="entry name" value="Peptidase_U62_metallo"/>
</dbReference>
<comment type="similarity">
    <text evidence="1">Belongs to the peptidase U62 family.</text>
</comment>
<dbReference type="Pfam" id="PF19290">
    <property type="entry name" value="PmbA_TldD_2nd"/>
    <property type="match status" value="1"/>
</dbReference>
<evidence type="ECO:0000259" key="5">
    <source>
        <dbReference type="Pfam" id="PF01523"/>
    </source>
</evidence>
<keyword evidence="2" id="KW-0645">Protease</keyword>
<gene>
    <name evidence="8" type="ORF">BRSU_1000</name>
</gene>
<feature type="domain" description="Metalloprotease TldD/E central" evidence="7">
    <location>
        <begin position="114"/>
        <end position="222"/>
    </location>
</feature>
<feature type="domain" description="Metalloprotease TldD/E C-terminal" evidence="6">
    <location>
        <begin position="229"/>
        <end position="461"/>
    </location>
</feature>
<sequence length="462" mass="50687">MKYFNFDENFLHTVLEEALKNGGEYADLFFEDTKVNSISYLDSKVDDMSLGNNYGVGLRIIVNKKTIYLYSNDTSNNSLINLAKSAASIVNDKKYIVKDFIQSKEKDNHPLHINPFDINFDEKIEVLSFLDKTSRGVSDKIKQVNAMYSEKQRNILVCASNGILKEDSQTYIRLIMMAMASDGTNTQTARRTKGALDGFQIIKDINLEDMAMDTSNSAIKMLNSKYPKSGKYPVVIDNAFGGVIFHEACGHALEATSVADNASVFCNKLGEKIASDVVTAVDDGTIKNAWGSYNIDDEGNEAQRTVLIENGILKSYLVDELGSMKMNQKITGSARRENYKYPPTSRMRNTFIDKGNASFDELISGIEYGLYAKKMGGGSVDPATTDYNFAVSEGYLIENGKITEPVRGATLIGRGDETLMNIEAVSSNLELADGLCGSISGSVPTTVGQPAIKVKELTVGGR</sequence>
<name>A0A0G4K5V6_9SPIR</name>
<dbReference type="InterPro" id="IPR035068">
    <property type="entry name" value="TldD/PmbA_N"/>
</dbReference>
<dbReference type="SUPFAM" id="SSF111283">
    <property type="entry name" value="Putative modulator of DNA gyrase, PmbA/TldD"/>
    <property type="match status" value="1"/>
</dbReference>